<evidence type="ECO:0000313" key="2">
    <source>
        <dbReference type="Proteomes" id="UP000011747"/>
    </source>
</evidence>
<protein>
    <submittedName>
        <fullName evidence="1">Uncharacterized protein</fullName>
    </submittedName>
</protein>
<dbReference type="Proteomes" id="UP000011747">
    <property type="component" value="Unassembled WGS sequence"/>
</dbReference>
<proteinExistence type="predicted"/>
<sequence>MIYNFFSNSVQNPFFVKPKLKKDILGFLRVEVSIDVKPSM</sequence>
<name>G9QM70_9BACI</name>
<dbReference type="PATRIC" id="fig|665952.3.peg.2178"/>
<dbReference type="HOGENOM" id="CLU_3285238_0_0_9"/>
<dbReference type="EMBL" id="ACWF01000117">
    <property type="protein sequence ID" value="EHL77205.1"/>
    <property type="molecule type" value="Genomic_DNA"/>
</dbReference>
<keyword evidence="2" id="KW-1185">Reference proteome</keyword>
<accession>G9QM70</accession>
<dbReference type="AlphaFoldDB" id="G9QM70"/>
<organism evidence="1 2">
    <name type="scientific">Bacillus smithii 7_3_47FAA</name>
    <dbReference type="NCBI Taxonomy" id="665952"/>
    <lineage>
        <taxon>Bacteria</taxon>
        <taxon>Bacillati</taxon>
        <taxon>Bacillota</taxon>
        <taxon>Bacilli</taxon>
        <taxon>Bacillales</taxon>
        <taxon>Bacillaceae</taxon>
        <taxon>Bacillus</taxon>
    </lineage>
</organism>
<comment type="caution">
    <text evidence="1">The sequence shown here is derived from an EMBL/GenBank/DDBJ whole genome shotgun (WGS) entry which is preliminary data.</text>
</comment>
<evidence type="ECO:0000313" key="1">
    <source>
        <dbReference type="EMBL" id="EHL77205.1"/>
    </source>
</evidence>
<gene>
    <name evidence="1" type="ORF">HMPREF1015_00637</name>
</gene>
<reference evidence="1 2" key="1">
    <citation type="submission" date="2011-09" db="EMBL/GenBank/DDBJ databases">
        <title>The Genome Sequence of Bacillus smithii 7_3_47FAA.</title>
        <authorList>
            <consortium name="The Broad Institute Genome Sequencing Platform"/>
            <person name="Earl A."/>
            <person name="Ward D."/>
            <person name="Feldgarden M."/>
            <person name="Gevers D."/>
            <person name="Daigneault M."/>
            <person name="Strauss J."/>
            <person name="Allen-Vercoe E."/>
            <person name="Young S.K."/>
            <person name="Zeng Q."/>
            <person name="Gargeya S."/>
            <person name="Fitzgerald M."/>
            <person name="Haas B."/>
            <person name="Abouelleil A."/>
            <person name="Alvarado L."/>
            <person name="Arachchi H.M."/>
            <person name="Berlin A."/>
            <person name="Brown A."/>
            <person name="Chapman S.B."/>
            <person name="Chen Z."/>
            <person name="Dunbar C."/>
            <person name="Freedman E."/>
            <person name="Gearin G."/>
            <person name="Goldberg J."/>
            <person name="Griggs A."/>
            <person name="Gujja S."/>
            <person name="Heiman D."/>
            <person name="Howarth C."/>
            <person name="Larson L."/>
            <person name="Lui A."/>
            <person name="MacDonald P.J.P."/>
            <person name="Montmayeur A."/>
            <person name="Murphy C."/>
            <person name="Neiman D."/>
            <person name="Pearson M."/>
            <person name="Priest M."/>
            <person name="Roberts A."/>
            <person name="Saif S."/>
            <person name="Shea T."/>
            <person name="Shenoy N."/>
            <person name="Sisk P."/>
            <person name="Stolte C."/>
            <person name="Sykes S."/>
            <person name="Wortman J."/>
            <person name="Nusbaum C."/>
            <person name="Birren B."/>
        </authorList>
    </citation>
    <scope>NUCLEOTIDE SEQUENCE [LARGE SCALE GENOMIC DNA]</scope>
    <source>
        <strain evidence="1 2">7_3_47FAA</strain>
    </source>
</reference>